<keyword evidence="3" id="KW-1185">Reference proteome</keyword>
<evidence type="ECO:0000313" key="2">
    <source>
        <dbReference type="EMBL" id="QNP74521.1"/>
    </source>
</evidence>
<dbReference type="EMBL" id="CP060828">
    <property type="protein sequence ID" value="QNP74521.1"/>
    <property type="molecule type" value="Genomic_DNA"/>
</dbReference>
<feature type="domain" description="Ferric siderophore reductase C-terminal" evidence="1">
    <location>
        <begin position="204"/>
        <end position="224"/>
    </location>
</feature>
<protein>
    <submittedName>
        <fullName evidence="2">(2Fe-2S)-binding protein</fullName>
    </submittedName>
</protein>
<dbReference type="KEGG" id="sroi:IAG44_37080"/>
<accession>A0A7H0IP05</accession>
<evidence type="ECO:0000259" key="1">
    <source>
        <dbReference type="Pfam" id="PF11575"/>
    </source>
</evidence>
<organism evidence="2 3">
    <name type="scientific">Streptomyces roseirectus</name>
    <dbReference type="NCBI Taxonomy" id="2768066"/>
    <lineage>
        <taxon>Bacteria</taxon>
        <taxon>Bacillati</taxon>
        <taxon>Actinomycetota</taxon>
        <taxon>Actinomycetes</taxon>
        <taxon>Kitasatosporales</taxon>
        <taxon>Streptomycetaceae</taxon>
        <taxon>Streptomyces</taxon>
    </lineage>
</organism>
<sequence length="235" mass="25083">MPVTDVLRRLTGLCDVLDVQVTDGELTGVDVLADPGALVDAEAARIEDRYGVRVPRHVAASRALHDYAWSAALLITGPWFLGHRVPLVRPGDLRADLAGASYLVRPTGRDLDDPDPRAAVAAHMAPVLAAFAPLTRRGSRALWGMVGDDLVSGLWYLGRVLGREDDGIRAASELLPGPVAPYPAGAGFRNLVAPDGSCHPTRTRAGCCMFYAIRPAEACGTCPRTSDAERLRRLG</sequence>
<dbReference type="Proteomes" id="UP000516052">
    <property type="component" value="Chromosome"/>
</dbReference>
<gene>
    <name evidence="2" type="ORF">IAG44_37080</name>
</gene>
<dbReference type="RefSeq" id="WP_187751445.1">
    <property type="nucleotide sequence ID" value="NZ_CP060828.1"/>
</dbReference>
<reference evidence="2 3" key="1">
    <citation type="submission" date="2020-08" db="EMBL/GenBank/DDBJ databases">
        <title>A novel species.</title>
        <authorList>
            <person name="Gao J."/>
        </authorList>
    </citation>
    <scope>NUCLEOTIDE SEQUENCE [LARGE SCALE GENOMIC DNA]</scope>
    <source>
        <strain evidence="2 3">CRXT-G-22</strain>
    </source>
</reference>
<name>A0A7H0IP05_9ACTN</name>
<evidence type="ECO:0000313" key="3">
    <source>
        <dbReference type="Proteomes" id="UP000516052"/>
    </source>
</evidence>
<dbReference type="Pfam" id="PF11575">
    <property type="entry name" value="FhuF_C"/>
    <property type="match status" value="1"/>
</dbReference>
<dbReference type="AlphaFoldDB" id="A0A7H0IP05"/>
<proteinExistence type="predicted"/>
<dbReference type="GO" id="GO:0051537">
    <property type="term" value="F:2 iron, 2 sulfur cluster binding"/>
    <property type="evidence" value="ECO:0007669"/>
    <property type="project" value="InterPro"/>
</dbReference>
<dbReference type="InterPro" id="IPR024726">
    <property type="entry name" value="FhuF_C"/>
</dbReference>